<organism evidence="2 3">
    <name type="scientific">Halosimplex rubrum</name>
    <dbReference type="NCBI Taxonomy" id="869889"/>
    <lineage>
        <taxon>Archaea</taxon>
        <taxon>Methanobacteriati</taxon>
        <taxon>Methanobacteriota</taxon>
        <taxon>Stenosarchaea group</taxon>
        <taxon>Halobacteria</taxon>
        <taxon>Halobacteriales</taxon>
        <taxon>Haloarculaceae</taxon>
        <taxon>Halosimplex</taxon>
    </lineage>
</organism>
<dbReference type="KEGG" id="hrr:HZS55_11760"/>
<dbReference type="SUPFAM" id="SSF52833">
    <property type="entry name" value="Thioredoxin-like"/>
    <property type="match status" value="1"/>
</dbReference>
<dbReference type="OrthoDB" id="304286at2157"/>
<protein>
    <submittedName>
        <fullName evidence="2">Thioredoxin family protein</fullName>
    </submittedName>
</protein>
<dbReference type="EMBL" id="CP058910">
    <property type="protein sequence ID" value="QLH79996.1"/>
    <property type="molecule type" value="Genomic_DNA"/>
</dbReference>
<dbReference type="Pfam" id="PF00085">
    <property type="entry name" value="Thioredoxin"/>
    <property type="match status" value="1"/>
</dbReference>
<keyword evidence="3" id="KW-1185">Reference proteome</keyword>
<sequence length="226" mass="24480">MDESTVDAHIDRLVAEGVLDHDESTDGITTTEDFEHRRHVYLDTYLDLSEAEFHESVADAFDLPSAEAAADRVDDLGISREEFATYLALSAHLDGYGVAERTEMAGIVVEVGPESPVPEALDELDDDTWREFVAEHDRAVVTVWKRRCEPCEATKSELDGILAALPDDAAVAGLDGEACPEFCRENEVNAAPAVAFFADGELLDAVTGRQRPGPLGERAAALYGGD</sequence>
<reference evidence="2 3" key="1">
    <citation type="submission" date="2020-07" db="EMBL/GenBank/DDBJ databases">
        <title>Halosimplex pelagicum sp. nov. and Halosimplex rubrum sp. nov., isolated from salted brown alga Laminaria, and emended description of the genus Halosimplex.</title>
        <authorList>
            <person name="Cui H."/>
        </authorList>
    </citation>
    <scope>NUCLEOTIDE SEQUENCE [LARGE SCALE GENOMIC DNA]</scope>
    <source>
        <strain evidence="2 3">R27</strain>
    </source>
</reference>
<feature type="domain" description="Thioredoxin" evidence="1">
    <location>
        <begin position="123"/>
        <end position="210"/>
    </location>
</feature>
<dbReference type="CDD" id="cd02947">
    <property type="entry name" value="TRX_family"/>
    <property type="match status" value="1"/>
</dbReference>
<gene>
    <name evidence="2" type="ORF">HZS55_11760</name>
</gene>
<dbReference type="InterPro" id="IPR036249">
    <property type="entry name" value="Thioredoxin-like_sf"/>
</dbReference>
<proteinExistence type="predicted"/>
<dbReference type="InterPro" id="IPR013766">
    <property type="entry name" value="Thioredoxin_domain"/>
</dbReference>
<dbReference type="AlphaFoldDB" id="A0A7D5TF15"/>
<dbReference type="Proteomes" id="UP000509667">
    <property type="component" value="Chromosome"/>
</dbReference>
<name>A0A7D5TF15_9EURY</name>
<dbReference type="Gene3D" id="3.40.30.10">
    <property type="entry name" value="Glutaredoxin"/>
    <property type="match status" value="1"/>
</dbReference>
<evidence type="ECO:0000313" key="3">
    <source>
        <dbReference type="Proteomes" id="UP000509667"/>
    </source>
</evidence>
<accession>A0A7D5TF15</accession>
<evidence type="ECO:0000313" key="2">
    <source>
        <dbReference type="EMBL" id="QLH79996.1"/>
    </source>
</evidence>
<evidence type="ECO:0000259" key="1">
    <source>
        <dbReference type="Pfam" id="PF00085"/>
    </source>
</evidence>